<evidence type="ECO:0000256" key="1">
    <source>
        <dbReference type="SAM" id="MobiDB-lite"/>
    </source>
</evidence>
<dbReference type="OrthoDB" id="2418411at2"/>
<dbReference type="InterPro" id="IPR012538">
    <property type="entry name" value="Cyt_c_oxidase_su2a"/>
</dbReference>
<proteinExistence type="predicted"/>
<name>A0A3M8C3Q9_9BACL</name>
<comment type="caution">
    <text evidence="3">The sequence shown here is derived from an EMBL/GenBank/DDBJ whole genome shotgun (WGS) entry which is preliminary data.</text>
</comment>
<keyword evidence="2" id="KW-1133">Transmembrane helix</keyword>
<gene>
    <name evidence="3" type="ORF">EDM52_17100</name>
</gene>
<keyword evidence="4" id="KW-1185">Reference proteome</keyword>
<dbReference type="Pfam" id="PF08113">
    <property type="entry name" value="CoxIIa"/>
    <property type="match status" value="1"/>
</dbReference>
<dbReference type="RefSeq" id="WP_122910167.1">
    <property type="nucleotide sequence ID" value="NZ_CBCSBE010000010.1"/>
</dbReference>
<feature type="compositionally biased region" description="Basic and acidic residues" evidence="1">
    <location>
        <begin position="9"/>
        <end position="20"/>
    </location>
</feature>
<evidence type="ECO:0000313" key="4">
    <source>
        <dbReference type="Proteomes" id="UP000282028"/>
    </source>
</evidence>
<organism evidence="3 4">
    <name type="scientific">Brevibacillus invocatus</name>
    <dbReference type="NCBI Taxonomy" id="173959"/>
    <lineage>
        <taxon>Bacteria</taxon>
        <taxon>Bacillati</taxon>
        <taxon>Bacillota</taxon>
        <taxon>Bacilli</taxon>
        <taxon>Bacillales</taxon>
        <taxon>Paenibacillaceae</taxon>
        <taxon>Brevibacillus</taxon>
    </lineage>
</organism>
<dbReference type="InterPro" id="IPR036246">
    <property type="entry name" value="Cyt_c_oxidase_su2a_ba3"/>
</dbReference>
<sequence>METQPNTQRDVKKAPQTKPHQENLKGTFAAVIIVGLIILVSWFGIFGLFLDRA</sequence>
<dbReference type="SUPFAM" id="SSF81473">
    <property type="entry name" value="Bacterial ba3 type cytochrome c oxidase subunit IIa"/>
    <property type="match status" value="1"/>
</dbReference>
<feature type="transmembrane region" description="Helical" evidence="2">
    <location>
        <begin position="28"/>
        <end position="50"/>
    </location>
</feature>
<protein>
    <submittedName>
        <fullName evidence="3">Cytochrome c oxidase subunit 2A</fullName>
    </submittedName>
</protein>
<accession>A0A3M8C3Q9</accession>
<reference evidence="3 4" key="1">
    <citation type="submission" date="2018-10" db="EMBL/GenBank/DDBJ databases">
        <title>Phylogenomics of Brevibacillus.</title>
        <authorList>
            <person name="Dunlap C."/>
        </authorList>
    </citation>
    <scope>NUCLEOTIDE SEQUENCE [LARGE SCALE GENOMIC DNA]</scope>
    <source>
        <strain evidence="3 4">JCM 12215</strain>
    </source>
</reference>
<evidence type="ECO:0000313" key="3">
    <source>
        <dbReference type="EMBL" id="RNB70284.1"/>
    </source>
</evidence>
<dbReference type="EMBL" id="RHHR01000034">
    <property type="protein sequence ID" value="RNB70284.1"/>
    <property type="molecule type" value="Genomic_DNA"/>
</dbReference>
<dbReference type="Proteomes" id="UP000282028">
    <property type="component" value="Unassembled WGS sequence"/>
</dbReference>
<dbReference type="AlphaFoldDB" id="A0A3M8C3Q9"/>
<keyword evidence="2" id="KW-0812">Transmembrane</keyword>
<keyword evidence="2" id="KW-0472">Membrane</keyword>
<feature type="region of interest" description="Disordered" evidence="1">
    <location>
        <begin position="1"/>
        <end position="20"/>
    </location>
</feature>
<evidence type="ECO:0000256" key="2">
    <source>
        <dbReference type="SAM" id="Phobius"/>
    </source>
</evidence>